<dbReference type="Proteomes" id="UP000744555">
    <property type="component" value="Unassembled WGS sequence"/>
</dbReference>
<keyword evidence="1" id="KW-0812">Transmembrane</keyword>
<evidence type="ECO:0000313" key="2">
    <source>
        <dbReference type="EMBL" id="MBC9250698.1"/>
    </source>
</evidence>
<evidence type="ECO:0000256" key="1">
    <source>
        <dbReference type="SAM" id="Phobius"/>
    </source>
</evidence>
<keyword evidence="1" id="KW-0472">Membrane</keyword>
<keyword evidence="3" id="KW-1185">Reference proteome</keyword>
<sequence>MPQVLMRFCLEFLQALRTAEVIGLPFNALVVRAVRFDFHATHRVAQTPWVSMGVMGMILVLKAGGVVHAIYVLFSSLETALLERD</sequence>
<dbReference type="EMBL" id="LZEU01000001">
    <property type="protein sequence ID" value="MBC9250698.1"/>
    <property type="molecule type" value="Genomic_DNA"/>
</dbReference>
<organism evidence="2 3">
    <name type="scientific">Aquipseudomonas alcaligenes</name>
    <name type="common">Pseudomonas alcaligenes</name>
    <dbReference type="NCBI Taxonomy" id="43263"/>
    <lineage>
        <taxon>Bacteria</taxon>
        <taxon>Pseudomonadati</taxon>
        <taxon>Pseudomonadota</taxon>
        <taxon>Gammaproteobacteria</taxon>
        <taxon>Pseudomonadales</taxon>
        <taxon>Pseudomonadaceae</taxon>
        <taxon>Aquipseudomonas</taxon>
    </lineage>
</organism>
<keyword evidence="1" id="KW-1133">Transmembrane helix</keyword>
<comment type="caution">
    <text evidence="2">The sequence shown here is derived from an EMBL/GenBank/DDBJ whole genome shotgun (WGS) entry which is preliminary data.</text>
</comment>
<protein>
    <submittedName>
        <fullName evidence="2">Uncharacterized protein</fullName>
    </submittedName>
</protein>
<reference evidence="2 3" key="1">
    <citation type="submission" date="2016-06" db="EMBL/GenBank/DDBJ databases">
        <authorList>
            <person name="Ramos C."/>
            <person name="Pintado A."/>
            <person name="Crespo-Gomez J.I."/>
        </authorList>
    </citation>
    <scope>NUCLEOTIDE SEQUENCE [LARGE SCALE GENOMIC DNA]</scope>
    <source>
        <strain evidence="2 3">AVO110</strain>
    </source>
</reference>
<gene>
    <name evidence="2" type="ORF">A9179_10460</name>
</gene>
<proteinExistence type="predicted"/>
<name>A0ABR7S2M3_AQUAC</name>
<accession>A0ABR7S2M3</accession>
<feature type="transmembrane region" description="Helical" evidence="1">
    <location>
        <begin position="49"/>
        <end position="74"/>
    </location>
</feature>
<evidence type="ECO:0000313" key="3">
    <source>
        <dbReference type="Proteomes" id="UP000744555"/>
    </source>
</evidence>